<gene>
    <name evidence="1" type="ORF">NP493_1052g00023</name>
</gene>
<proteinExistence type="predicted"/>
<dbReference type="EMBL" id="JAODUO010001049">
    <property type="protein sequence ID" value="KAK2171593.1"/>
    <property type="molecule type" value="Genomic_DNA"/>
</dbReference>
<comment type="caution">
    <text evidence="1">The sequence shown here is derived from an EMBL/GenBank/DDBJ whole genome shotgun (WGS) entry which is preliminary data.</text>
</comment>
<dbReference type="AlphaFoldDB" id="A0AAD9NK72"/>
<sequence>MPNFTTLEPLSKLRPYFEIELLHAGNDETLTEVCVSIGVRCHPYFPKPVITNRYVQVKKMMKVGDRLGIGVENINMLADTYLAEGSTVQLYGRLGRETVSYG</sequence>
<organism evidence="1 2">
    <name type="scientific">Ridgeia piscesae</name>
    <name type="common">Tubeworm</name>
    <dbReference type="NCBI Taxonomy" id="27915"/>
    <lineage>
        <taxon>Eukaryota</taxon>
        <taxon>Metazoa</taxon>
        <taxon>Spiralia</taxon>
        <taxon>Lophotrochozoa</taxon>
        <taxon>Annelida</taxon>
        <taxon>Polychaeta</taxon>
        <taxon>Sedentaria</taxon>
        <taxon>Canalipalpata</taxon>
        <taxon>Sabellida</taxon>
        <taxon>Siboglinidae</taxon>
        <taxon>Ridgeia</taxon>
    </lineage>
</organism>
<keyword evidence="2" id="KW-1185">Reference proteome</keyword>
<protein>
    <submittedName>
        <fullName evidence="1">Uncharacterized protein</fullName>
    </submittedName>
</protein>
<name>A0AAD9NK72_RIDPI</name>
<dbReference type="Proteomes" id="UP001209878">
    <property type="component" value="Unassembled WGS sequence"/>
</dbReference>
<evidence type="ECO:0000313" key="2">
    <source>
        <dbReference type="Proteomes" id="UP001209878"/>
    </source>
</evidence>
<evidence type="ECO:0000313" key="1">
    <source>
        <dbReference type="EMBL" id="KAK2171593.1"/>
    </source>
</evidence>
<reference evidence="1" key="1">
    <citation type="journal article" date="2023" name="Mol. Biol. Evol.">
        <title>Third-Generation Sequencing Reveals the Adaptive Role of the Epigenome in Three Deep-Sea Polychaetes.</title>
        <authorList>
            <person name="Perez M."/>
            <person name="Aroh O."/>
            <person name="Sun Y."/>
            <person name="Lan Y."/>
            <person name="Juniper S.K."/>
            <person name="Young C.R."/>
            <person name="Angers B."/>
            <person name="Qian P.Y."/>
        </authorList>
    </citation>
    <scope>NUCLEOTIDE SEQUENCE</scope>
    <source>
        <strain evidence="1">R07B-5</strain>
    </source>
</reference>
<accession>A0AAD9NK72</accession>